<evidence type="ECO:0000256" key="2">
    <source>
        <dbReference type="SAM" id="Phobius"/>
    </source>
</evidence>
<evidence type="ECO:0000313" key="5">
    <source>
        <dbReference type="Proteomes" id="UP000054770"/>
    </source>
</evidence>
<gene>
    <name evidence="4" type="ORF">AWB68_06540</name>
</gene>
<dbReference type="SUPFAM" id="SSF47090">
    <property type="entry name" value="PGBD-like"/>
    <property type="match status" value="1"/>
</dbReference>
<keyword evidence="2" id="KW-1133">Transmembrane helix</keyword>
<keyword evidence="1" id="KW-0175">Coiled coil</keyword>
<evidence type="ECO:0000256" key="1">
    <source>
        <dbReference type="SAM" id="Coils"/>
    </source>
</evidence>
<keyword evidence="2" id="KW-0812">Transmembrane</keyword>
<reference evidence="4" key="1">
    <citation type="submission" date="2016-01" db="EMBL/GenBank/DDBJ databases">
        <authorList>
            <person name="Peeters C."/>
        </authorList>
    </citation>
    <scope>NUCLEOTIDE SEQUENCE [LARGE SCALE GENOMIC DNA]</scope>
    <source>
        <strain evidence="4">LMG 22940</strain>
    </source>
</reference>
<dbReference type="OrthoDB" id="6658595at2"/>
<organism evidence="4 5">
    <name type="scientific">Caballeronia choica</name>
    <dbReference type="NCBI Taxonomy" id="326476"/>
    <lineage>
        <taxon>Bacteria</taxon>
        <taxon>Pseudomonadati</taxon>
        <taxon>Pseudomonadota</taxon>
        <taxon>Betaproteobacteria</taxon>
        <taxon>Burkholderiales</taxon>
        <taxon>Burkholderiaceae</taxon>
        <taxon>Caballeronia</taxon>
    </lineage>
</organism>
<dbReference type="RefSeq" id="WP_087648478.1">
    <property type="nucleotide sequence ID" value="NZ_FCON02000120.1"/>
</dbReference>
<dbReference type="AlphaFoldDB" id="A0A158KMX5"/>
<dbReference type="InterPro" id="IPR002477">
    <property type="entry name" value="Peptidoglycan-bd-like"/>
</dbReference>
<feature type="transmembrane region" description="Helical" evidence="2">
    <location>
        <begin position="27"/>
        <end position="47"/>
    </location>
</feature>
<dbReference type="EMBL" id="FCON02000120">
    <property type="protein sequence ID" value="SAL82487.1"/>
    <property type="molecule type" value="Genomic_DNA"/>
</dbReference>
<comment type="caution">
    <text evidence="4">The sequence shown here is derived from an EMBL/GenBank/DDBJ whole genome shotgun (WGS) entry which is preliminary data.</text>
</comment>
<feature type="domain" description="Peptidoglycan binding-like" evidence="3">
    <location>
        <begin position="118"/>
        <end position="169"/>
    </location>
</feature>
<dbReference type="Proteomes" id="UP000054770">
    <property type="component" value="Unassembled WGS sequence"/>
</dbReference>
<evidence type="ECO:0000313" key="4">
    <source>
        <dbReference type="EMBL" id="SAL82487.1"/>
    </source>
</evidence>
<protein>
    <submittedName>
        <fullName evidence="4">Peptidoglycan binding domain protein</fullName>
    </submittedName>
</protein>
<proteinExistence type="predicted"/>
<dbReference type="Gene3D" id="1.10.101.10">
    <property type="entry name" value="PGBD-like superfamily/PGBD"/>
    <property type="match status" value="1"/>
</dbReference>
<feature type="coiled-coil region" evidence="1">
    <location>
        <begin position="60"/>
        <end position="94"/>
    </location>
</feature>
<dbReference type="InterPro" id="IPR036366">
    <property type="entry name" value="PGBDSf"/>
</dbReference>
<name>A0A158KMX5_9BURK</name>
<sequence length="173" mass="19069">MPDKDHRNIDYEIREQKSPMATLSPRLRAAFMVALAMVIVSALGLVFSHSQPNGEVIMQVRDLASKLEKTNQEIQSLNQTTNTLKTDLSGLEKRLDAASANTQKSNGREETCAVMTTEMLQRKLNTLGYFVGATDGVMGKRTISALSKFQADHHLPVTRIADSATICALAYEK</sequence>
<dbReference type="Pfam" id="PF01471">
    <property type="entry name" value="PG_binding_1"/>
    <property type="match status" value="1"/>
</dbReference>
<accession>A0A158KMX5</accession>
<dbReference type="InterPro" id="IPR036365">
    <property type="entry name" value="PGBD-like_sf"/>
</dbReference>
<evidence type="ECO:0000259" key="3">
    <source>
        <dbReference type="Pfam" id="PF01471"/>
    </source>
</evidence>
<keyword evidence="2" id="KW-0472">Membrane</keyword>
<keyword evidence="5" id="KW-1185">Reference proteome</keyword>